<feature type="region of interest" description="Disordered" evidence="1">
    <location>
        <begin position="168"/>
        <end position="434"/>
    </location>
</feature>
<organism evidence="3 4">
    <name type="scientific">Actinophytocola gossypii</name>
    <dbReference type="NCBI Taxonomy" id="2812003"/>
    <lineage>
        <taxon>Bacteria</taxon>
        <taxon>Bacillati</taxon>
        <taxon>Actinomycetota</taxon>
        <taxon>Actinomycetes</taxon>
        <taxon>Pseudonocardiales</taxon>
        <taxon>Pseudonocardiaceae</taxon>
    </lineage>
</organism>
<evidence type="ECO:0000313" key="4">
    <source>
        <dbReference type="Proteomes" id="UP001156441"/>
    </source>
</evidence>
<proteinExistence type="predicted"/>
<dbReference type="InterPro" id="IPR029052">
    <property type="entry name" value="Metallo-depent_PP-like"/>
</dbReference>
<dbReference type="Gene3D" id="3.60.21.10">
    <property type="match status" value="1"/>
</dbReference>
<feature type="compositionally biased region" description="Basic residues" evidence="1">
    <location>
        <begin position="168"/>
        <end position="185"/>
    </location>
</feature>
<dbReference type="Proteomes" id="UP001156441">
    <property type="component" value="Unassembled WGS sequence"/>
</dbReference>
<dbReference type="InterPro" id="IPR004843">
    <property type="entry name" value="Calcineurin-like_PHP"/>
</dbReference>
<dbReference type="PANTHER" id="PTHR30337:SF0">
    <property type="entry name" value="NUCLEASE SBCCD SUBUNIT D"/>
    <property type="match status" value="1"/>
</dbReference>
<dbReference type="PANTHER" id="PTHR30337">
    <property type="entry name" value="COMPONENT OF ATP-DEPENDENT DSDNA EXONUCLEASE"/>
    <property type="match status" value="1"/>
</dbReference>
<dbReference type="Pfam" id="PF00149">
    <property type="entry name" value="Metallophos"/>
    <property type="match status" value="1"/>
</dbReference>
<comment type="caution">
    <text evidence="3">The sequence shown here is derived from an EMBL/GenBank/DDBJ whole genome shotgun (WGS) entry which is preliminary data.</text>
</comment>
<evidence type="ECO:0000256" key="1">
    <source>
        <dbReference type="SAM" id="MobiDB-lite"/>
    </source>
</evidence>
<dbReference type="EMBL" id="JAFFZE010000003">
    <property type="protein sequence ID" value="MCT2581738.1"/>
    <property type="molecule type" value="Genomic_DNA"/>
</dbReference>
<feature type="compositionally biased region" description="Basic residues" evidence="1">
    <location>
        <begin position="355"/>
        <end position="404"/>
    </location>
</feature>
<feature type="compositionally biased region" description="Basic and acidic residues" evidence="1">
    <location>
        <begin position="271"/>
        <end position="284"/>
    </location>
</feature>
<gene>
    <name evidence="3" type="ORF">JT362_01210</name>
</gene>
<feature type="domain" description="Calcineurin-like phosphoesterase" evidence="2">
    <location>
        <begin position="21"/>
        <end position="112"/>
    </location>
</feature>
<evidence type="ECO:0000313" key="3">
    <source>
        <dbReference type="EMBL" id="MCT2581738.1"/>
    </source>
</evidence>
<feature type="compositionally biased region" description="Basic and acidic residues" evidence="1">
    <location>
        <begin position="339"/>
        <end position="354"/>
    </location>
</feature>
<protein>
    <submittedName>
        <fullName evidence="3">Metallophosphoesterase</fullName>
    </submittedName>
</protein>
<sequence length="434" mass="49476">MQSRGFARRRYPLGRHPVTGRVLHTSDWHLGRQIGRRYRRDAEFDAVLDEIVEIAADFAPHLIVHSGDLFDGRPTLDDVHRAAQALRRLGDIAPVVVVAGNHDTPNVLRFLDYVLTDMGNRADDLVRVRFATDARPGGLLIAEYPGQRPDATCRRAALPASQPVRLRLRRPRYGDRRLRRAHSLRPSRCLPPPGCRPWSGRPPDLRRTPLRRGGHPLPLRAAGLDHLRLRRRRRRPAGRRLRRTWAHPQTPERRPGRLSRALRRQPAPVGLRRDQRHQERRPGSDRPGQGAPDRPRCPELRPPPGSPDRDPGGDRAARRARRRRLGESGGGRRRPQPLPRRDTRQAAAAGDDRRHRGTLPRRRRAGAGPHGHHRGAAQHRRLAARLPARPRHHRARLGPRHGHLLRPAGRTGSRRTGPLLRGDAADRRHRRREP</sequence>
<name>A0ABT2J1K2_9PSEU</name>
<reference evidence="3 4" key="1">
    <citation type="submission" date="2021-02" db="EMBL/GenBank/DDBJ databases">
        <title>Actinophytocola xerophila sp. nov., isolated from soil of cotton cropping field.</title>
        <authorList>
            <person name="Huang R."/>
            <person name="Chen X."/>
            <person name="Ge X."/>
            <person name="Liu W."/>
        </authorList>
    </citation>
    <scope>NUCLEOTIDE SEQUENCE [LARGE SCALE GENOMIC DNA]</scope>
    <source>
        <strain evidence="3 4">S1-96</strain>
    </source>
</reference>
<accession>A0ABT2J1K2</accession>
<dbReference type="InterPro" id="IPR050535">
    <property type="entry name" value="DNA_Repair-Maintenance_Comp"/>
</dbReference>
<evidence type="ECO:0000259" key="2">
    <source>
        <dbReference type="Pfam" id="PF00149"/>
    </source>
</evidence>
<keyword evidence="4" id="KW-1185">Reference proteome</keyword>
<feature type="compositionally biased region" description="Basic residues" evidence="1">
    <location>
        <begin position="228"/>
        <end position="245"/>
    </location>
</feature>
<feature type="compositionally biased region" description="Basic and acidic residues" evidence="1">
    <location>
        <begin position="307"/>
        <end position="317"/>
    </location>
</feature>
<dbReference type="SUPFAM" id="SSF56300">
    <property type="entry name" value="Metallo-dependent phosphatases"/>
    <property type="match status" value="1"/>
</dbReference>